<dbReference type="PANTHER" id="PTHR10992">
    <property type="entry name" value="METHYLESTERASE FAMILY MEMBER"/>
    <property type="match status" value="1"/>
</dbReference>
<dbReference type="GO" id="GO:0080032">
    <property type="term" value="F:methyl jasmonate esterase activity"/>
    <property type="evidence" value="ECO:0007669"/>
    <property type="project" value="TreeGrafter"/>
</dbReference>
<proteinExistence type="predicted"/>
<evidence type="ECO:0000259" key="2">
    <source>
        <dbReference type="Pfam" id="PF12697"/>
    </source>
</evidence>
<dbReference type="PANTHER" id="PTHR10992:SF943">
    <property type="entry name" value="METHYLESTERASE 10"/>
    <property type="match status" value="1"/>
</dbReference>
<protein>
    <submittedName>
        <fullName evidence="3">Salicylic acid-binding protein 2</fullName>
    </submittedName>
</protein>
<dbReference type="Proteomes" id="UP001163823">
    <property type="component" value="Chromosome 14"/>
</dbReference>
<dbReference type="Gene3D" id="3.40.50.1820">
    <property type="entry name" value="alpha/beta hydrolase"/>
    <property type="match status" value="1"/>
</dbReference>
<dbReference type="InterPro" id="IPR000073">
    <property type="entry name" value="AB_hydrolase_1"/>
</dbReference>
<dbReference type="EMBL" id="JARAOO010000014">
    <property type="protein sequence ID" value="KAJ7944384.1"/>
    <property type="molecule type" value="Genomic_DNA"/>
</dbReference>
<dbReference type="KEGG" id="qsa:O6P43_033788"/>
<dbReference type="Pfam" id="PF12697">
    <property type="entry name" value="Abhydrolase_6"/>
    <property type="match status" value="1"/>
</dbReference>
<feature type="signal peptide" evidence="1">
    <location>
        <begin position="1"/>
        <end position="28"/>
    </location>
</feature>
<dbReference type="InterPro" id="IPR045889">
    <property type="entry name" value="MES/HNL"/>
</dbReference>
<feature type="domain" description="AB hydrolase-1" evidence="2">
    <location>
        <begin position="34"/>
        <end position="231"/>
    </location>
</feature>
<feature type="chain" id="PRO_5042250945" evidence="1">
    <location>
        <begin position="29"/>
        <end position="240"/>
    </location>
</feature>
<dbReference type="GO" id="GO:0009694">
    <property type="term" value="P:jasmonic acid metabolic process"/>
    <property type="evidence" value="ECO:0007669"/>
    <property type="project" value="TreeGrafter"/>
</dbReference>
<keyword evidence="1" id="KW-0732">Signal</keyword>
<accession>A0AAD7P754</accession>
<evidence type="ECO:0000256" key="1">
    <source>
        <dbReference type="SAM" id="SignalP"/>
    </source>
</evidence>
<comment type="caution">
    <text evidence="3">The sequence shown here is derived from an EMBL/GenBank/DDBJ whole genome shotgun (WGS) entry which is preliminary data.</text>
</comment>
<keyword evidence="4" id="KW-1185">Reference proteome</keyword>
<dbReference type="InterPro" id="IPR029058">
    <property type="entry name" value="AB_hydrolase_fold"/>
</dbReference>
<organism evidence="3 4">
    <name type="scientific">Quillaja saponaria</name>
    <name type="common">Soap bark tree</name>
    <dbReference type="NCBI Taxonomy" id="32244"/>
    <lineage>
        <taxon>Eukaryota</taxon>
        <taxon>Viridiplantae</taxon>
        <taxon>Streptophyta</taxon>
        <taxon>Embryophyta</taxon>
        <taxon>Tracheophyta</taxon>
        <taxon>Spermatophyta</taxon>
        <taxon>Magnoliopsida</taxon>
        <taxon>eudicotyledons</taxon>
        <taxon>Gunneridae</taxon>
        <taxon>Pentapetalae</taxon>
        <taxon>rosids</taxon>
        <taxon>fabids</taxon>
        <taxon>Fabales</taxon>
        <taxon>Quillajaceae</taxon>
        <taxon>Quillaja</taxon>
    </lineage>
</organism>
<dbReference type="GO" id="GO:0080030">
    <property type="term" value="F:methyl indole-3-acetate esterase activity"/>
    <property type="evidence" value="ECO:0007669"/>
    <property type="project" value="TreeGrafter"/>
</dbReference>
<dbReference type="GO" id="GO:0009696">
    <property type="term" value="P:salicylic acid metabolic process"/>
    <property type="evidence" value="ECO:0007669"/>
    <property type="project" value="TreeGrafter"/>
</dbReference>
<gene>
    <name evidence="3" type="ORF">O6P43_033788</name>
</gene>
<name>A0AAD7P754_QUISA</name>
<evidence type="ECO:0000313" key="4">
    <source>
        <dbReference type="Proteomes" id="UP001163823"/>
    </source>
</evidence>
<evidence type="ECO:0000313" key="3">
    <source>
        <dbReference type="EMBL" id="KAJ7944384.1"/>
    </source>
</evidence>
<sequence length="240" mass="27455">MGNGEWEAFCANSWSMPWILVLLNEVASISDYVQPLMEFLASLPRDERVILFGHSYAGICISLAMESFPERIQVAVFLTAYMPHYNSPPGVLIQEHLGRTPAESFLDSQYSLNNEPNNTPTANIFGPEYMRIKLYKYCKLEVLFFFNVPRDLELGNLLIRPTGLFLEDLINQRLLTQEKYGSVKRVSVVCEEDDVVTEEFQRWMIQNNPPEVVKTIKGAAHMVMLSKPEELCHCLEDVAK</sequence>
<reference evidence="3" key="1">
    <citation type="journal article" date="2023" name="Science">
        <title>Elucidation of the pathway for biosynthesis of saponin adjuvants from the soapbark tree.</title>
        <authorList>
            <person name="Reed J."/>
            <person name="Orme A."/>
            <person name="El-Demerdash A."/>
            <person name="Owen C."/>
            <person name="Martin L.B.B."/>
            <person name="Misra R.C."/>
            <person name="Kikuchi S."/>
            <person name="Rejzek M."/>
            <person name="Martin A.C."/>
            <person name="Harkess A."/>
            <person name="Leebens-Mack J."/>
            <person name="Louveau T."/>
            <person name="Stephenson M.J."/>
            <person name="Osbourn A."/>
        </authorList>
    </citation>
    <scope>NUCLEOTIDE SEQUENCE</scope>
    <source>
        <strain evidence="3">S10</strain>
    </source>
</reference>
<dbReference type="GO" id="GO:0080031">
    <property type="term" value="F:methyl salicylate esterase activity"/>
    <property type="evidence" value="ECO:0007669"/>
    <property type="project" value="TreeGrafter"/>
</dbReference>
<dbReference type="SUPFAM" id="SSF53474">
    <property type="entry name" value="alpha/beta-Hydrolases"/>
    <property type="match status" value="1"/>
</dbReference>
<dbReference type="AlphaFoldDB" id="A0AAD7P754"/>